<dbReference type="RefSeq" id="WP_153972363.1">
    <property type="nucleotide sequence ID" value="NZ_JACRWE010000006.1"/>
</dbReference>
<evidence type="ECO:0008006" key="4">
    <source>
        <dbReference type="Google" id="ProtNLM"/>
    </source>
</evidence>
<keyword evidence="1" id="KW-1133">Transmembrane helix</keyword>
<keyword evidence="1" id="KW-0472">Membrane</keyword>
<evidence type="ECO:0000313" key="3">
    <source>
        <dbReference type="Proteomes" id="UP000609849"/>
    </source>
</evidence>
<evidence type="ECO:0000256" key="1">
    <source>
        <dbReference type="SAM" id="Phobius"/>
    </source>
</evidence>
<protein>
    <recommendedName>
        <fullName evidence="4">Lipoprotein</fullName>
    </recommendedName>
</protein>
<keyword evidence="1" id="KW-0812">Transmembrane</keyword>
<organism evidence="2 3">
    <name type="scientific">Romboutsia faecis</name>
    <dbReference type="NCBI Taxonomy" id="2764597"/>
    <lineage>
        <taxon>Bacteria</taxon>
        <taxon>Bacillati</taxon>
        <taxon>Bacillota</taxon>
        <taxon>Clostridia</taxon>
        <taxon>Peptostreptococcales</taxon>
        <taxon>Peptostreptococcaceae</taxon>
        <taxon>Romboutsia</taxon>
    </lineage>
</organism>
<name>A0ABR7JSC9_9FIRM</name>
<gene>
    <name evidence="2" type="ORF">H8923_13015</name>
</gene>
<proteinExistence type="predicted"/>
<keyword evidence="3" id="KW-1185">Reference proteome</keyword>
<accession>A0ABR7JSC9</accession>
<sequence>MYKNKLTTSIFIVIVFFLVLNFFIKINEQFDGATLSGSIGGITFHNNEKFSKEDKESLTKICFAKRKNGIDINSETAKNLGRPTNTMKLSIDNKIESVSTKSFDYNLWFGNNKGYIKNENDNKIYELSNEENEFL</sequence>
<dbReference type="Proteomes" id="UP000609849">
    <property type="component" value="Unassembled WGS sequence"/>
</dbReference>
<feature type="transmembrane region" description="Helical" evidence="1">
    <location>
        <begin position="6"/>
        <end position="24"/>
    </location>
</feature>
<evidence type="ECO:0000313" key="2">
    <source>
        <dbReference type="EMBL" id="MBC5997687.1"/>
    </source>
</evidence>
<dbReference type="EMBL" id="JACRWE010000006">
    <property type="protein sequence ID" value="MBC5997687.1"/>
    <property type="molecule type" value="Genomic_DNA"/>
</dbReference>
<reference evidence="2 3" key="1">
    <citation type="submission" date="2020-08" db="EMBL/GenBank/DDBJ databases">
        <authorList>
            <person name="Liu C."/>
            <person name="Sun Q."/>
        </authorList>
    </citation>
    <scope>NUCLEOTIDE SEQUENCE [LARGE SCALE GENOMIC DNA]</scope>
    <source>
        <strain evidence="2 3">NSJ-18</strain>
    </source>
</reference>
<comment type="caution">
    <text evidence="2">The sequence shown here is derived from an EMBL/GenBank/DDBJ whole genome shotgun (WGS) entry which is preliminary data.</text>
</comment>